<dbReference type="GO" id="GO:0006270">
    <property type="term" value="P:DNA replication initiation"/>
    <property type="evidence" value="ECO:0007669"/>
    <property type="project" value="TreeGrafter"/>
</dbReference>
<keyword evidence="1" id="KW-0677">Repeat</keyword>
<dbReference type="GO" id="GO:0033314">
    <property type="term" value="P:mitotic DNA replication checkpoint signaling"/>
    <property type="evidence" value="ECO:0007669"/>
    <property type="project" value="TreeGrafter"/>
</dbReference>
<dbReference type="OrthoDB" id="251770at2759"/>
<organism evidence="3 4">
    <name type="scientific">Ambrosiozyma monospora</name>
    <name type="common">Yeast</name>
    <name type="synonym">Endomycopsis monosporus</name>
    <dbReference type="NCBI Taxonomy" id="43982"/>
    <lineage>
        <taxon>Eukaryota</taxon>
        <taxon>Fungi</taxon>
        <taxon>Dikarya</taxon>
        <taxon>Ascomycota</taxon>
        <taxon>Saccharomycotina</taxon>
        <taxon>Pichiomycetes</taxon>
        <taxon>Pichiales</taxon>
        <taxon>Pichiaceae</taxon>
        <taxon>Ambrosiozyma</taxon>
    </lineage>
</organism>
<dbReference type="PANTHER" id="PTHR13561:SF20">
    <property type="entry name" value="DNA TOPOISOMERASE 2-BINDING PROTEIN 1"/>
    <property type="match status" value="1"/>
</dbReference>
<feature type="domain" description="BRCT" evidence="2">
    <location>
        <begin position="26"/>
        <end position="79"/>
    </location>
</feature>
<evidence type="ECO:0000313" key="4">
    <source>
        <dbReference type="Proteomes" id="UP001165063"/>
    </source>
</evidence>
<dbReference type="InterPro" id="IPR036420">
    <property type="entry name" value="BRCT_dom_sf"/>
</dbReference>
<dbReference type="EMBL" id="BSXU01000981">
    <property type="protein sequence ID" value="GMG22427.1"/>
    <property type="molecule type" value="Genomic_DNA"/>
</dbReference>
<dbReference type="GO" id="GO:0007095">
    <property type="term" value="P:mitotic G2 DNA damage checkpoint signaling"/>
    <property type="evidence" value="ECO:0007669"/>
    <property type="project" value="TreeGrafter"/>
</dbReference>
<gene>
    <name evidence="3" type="ORF">Amon01_000262700</name>
</gene>
<evidence type="ECO:0000313" key="3">
    <source>
        <dbReference type="EMBL" id="GMG22427.1"/>
    </source>
</evidence>
<proteinExistence type="predicted"/>
<evidence type="ECO:0000256" key="1">
    <source>
        <dbReference type="ARBA" id="ARBA00022737"/>
    </source>
</evidence>
<dbReference type="InterPro" id="IPR001357">
    <property type="entry name" value="BRCT_dom"/>
</dbReference>
<dbReference type="PROSITE" id="PS50172">
    <property type="entry name" value="BRCT"/>
    <property type="match status" value="3"/>
</dbReference>
<feature type="domain" description="BRCT" evidence="2">
    <location>
        <begin position="253"/>
        <end position="331"/>
    </location>
</feature>
<dbReference type="PANTHER" id="PTHR13561">
    <property type="entry name" value="DNA REPLICATION REGULATOR DPB11-RELATED"/>
    <property type="match status" value="1"/>
</dbReference>
<dbReference type="AlphaFoldDB" id="A0A9W6YQQ4"/>
<protein>
    <submittedName>
        <fullName evidence="3">Unnamed protein product</fullName>
    </submittedName>
</protein>
<feature type="domain" description="BRCT" evidence="2">
    <location>
        <begin position="101"/>
        <end position="194"/>
    </location>
</feature>
<evidence type="ECO:0000259" key="2">
    <source>
        <dbReference type="PROSITE" id="PS50172"/>
    </source>
</evidence>
<dbReference type="Pfam" id="PF00533">
    <property type="entry name" value="BRCT"/>
    <property type="match status" value="2"/>
</dbReference>
<dbReference type="Gene3D" id="3.40.50.10190">
    <property type="entry name" value="BRCT domain"/>
    <property type="match status" value="3"/>
</dbReference>
<comment type="caution">
    <text evidence="3">The sequence shown here is derived from an EMBL/GenBank/DDBJ whole genome shotgun (WGS) entry which is preliminary data.</text>
</comment>
<dbReference type="SMART" id="SM00292">
    <property type="entry name" value="BRCT"/>
    <property type="match status" value="3"/>
</dbReference>
<accession>A0A9W6YQQ4</accession>
<keyword evidence="4" id="KW-1185">Reference proteome</keyword>
<reference evidence="3" key="1">
    <citation type="submission" date="2023-04" db="EMBL/GenBank/DDBJ databases">
        <title>Ambrosiozyma monospora NBRC 1965.</title>
        <authorList>
            <person name="Ichikawa N."/>
            <person name="Sato H."/>
            <person name="Tonouchi N."/>
        </authorList>
    </citation>
    <scope>NUCLEOTIDE SEQUENCE</scope>
    <source>
        <strain evidence="3">NBRC 1965</strain>
    </source>
</reference>
<dbReference type="SUPFAM" id="SSF52113">
    <property type="entry name" value="BRCT domain"/>
    <property type="match status" value="3"/>
</dbReference>
<name>A0A9W6YQQ4_AMBMO</name>
<dbReference type="Proteomes" id="UP001165063">
    <property type="component" value="Unassembled WGS sequence"/>
</dbReference>
<sequence>MESRTNECLPFKDLKCSSTSISSLMKKDLANKIEIMGGTFVSDLLADTEVLIVGDVTTDKYKFCARKRADIKLIGPETISNVYRLFVNNSREFDKSILDGYPMPTFENFNICMSRLPAHKEKIYEKEYLVALVREFGGSVSEALTKDSTIVVAVERKGKRYTKAIEWGVPVVHPKWILDSAVRGAVLDTKYYEIDKVPSADIGEDSCLVWDQLKDPVDYYQFNEDIYNKYYGKQKPIVNKHLEVVPDDDAALEKDSIFVSCCFYTYGFTDRQTEKLHSVIRQKGGEIFEEDYNSITHLLIPSNIAFRTIPNDLRKLIDNYDLKVVNEWFVERSLFYEKIMMDSWSIPRKYCTMSFNLKII</sequence>